<reference evidence="3 4" key="1">
    <citation type="submission" date="2018-06" db="EMBL/GenBank/DDBJ databases">
        <title>Genomic Encyclopedia of Archaeal and Bacterial Type Strains, Phase II (KMG-II): from individual species to whole genera.</title>
        <authorList>
            <person name="Goeker M."/>
        </authorList>
    </citation>
    <scope>NUCLEOTIDE SEQUENCE [LARGE SCALE GENOMIC DNA]</scope>
    <source>
        <strain evidence="3 4">DSM 23857</strain>
    </source>
</reference>
<sequence>MLTSLLRLFYPHCCDACGHSLSPKEQVLCLRCSLKLPYTNFQSIEENPVMRIFYGRLKLHAAMSTYYFKKQSMLQHLIHQFKYNDRKDIALYFGYQMGLLLSKEKHWQPIDVIVPVPLHPSKLKLRGYNQAAQLAEGISKVLGKPVLAKVLQRNSFTLTQTHKSRSDRWENVSKVFAVRDVNAIKGKHVLLIDDVITTGATLEACGLALLQQGASLLSIASLAYTTAR</sequence>
<organism evidence="3 4">
    <name type="scientific">Chitinophaga skermanii</name>
    <dbReference type="NCBI Taxonomy" id="331697"/>
    <lineage>
        <taxon>Bacteria</taxon>
        <taxon>Pseudomonadati</taxon>
        <taxon>Bacteroidota</taxon>
        <taxon>Chitinophagia</taxon>
        <taxon>Chitinophagales</taxon>
        <taxon>Chitinophagaceae</taxon>
        <taxon>Chitinophaga</taxon>
    </lineage>
</organism>
<dbReference type="SUPFAM" id="SSF53271">
    <property type="entry name" value="PRTase-like"/>
    <property type="match status" value="1"/>
</dbReference>
<accession>A0A327PYW1</accession>
<dbReference type="InterPro" id="IPR000836">
    <property type="entry name" value="PRTase_dom"/>
</dbReference>
<dbReference type="AlphaFoldDB" id="A0A327PYW1"/>
<evidence type="ECO:0000259" key="2">
    <source>
        <dbReference type="Pfam" id="PF00156"/>
    </source>
</evidence>
<name>A0A327PYW1_9BACT</name>
<dbReference type="CDD" id="cd06223">
    <property type="entry name" value="PRTases_typeI"/>
    <property type="match status" value="1"/>
</dbReference>
<dbReference type="InterPro" id="IPR029057">
    <property type="entry name" value="PRTase-like"/>
</dbReference>
<dbReference type="PANTHER" id="PTHR47505">
    <property type="entry name" value="DNA UTILIZATION PROTEIN YHGH"/>
    <property type="match status" value="1"/>
</dbReference>
<dbReference type="InterPro" id="IPR051910">
    <property type="entry name" value="ComF/GntX_DNA_util-trans"/>
</dbReference>
<keyword evidence="4" id="KW-1185">Reference proteome</keyword>
<dbReference type="EMBL" id="QLLL01000016">
    <property type="protein sequence ID" value="RAI97455.1"/>
    <property type="molecule type" value="Genomic_DNA"/>
</dbReference>
<feature type="domain" description="Phosphoribosyltransferase" evidence="2">
    <location>
        <begin position="138"/>
        <end position="224"/>
    </location>
</feature>
<evidence type="ECO:0000313" key="4">
    <source>
        <dbReference type="Proteomes" id="UP000249547"/>
    </source>
</evidence>
<dbReference type="Gene3D" id="3.40.50.2020">
    <property type="match status" value="1"/>
</dbReference>
<dbReference type="Proteomes" id="UP000249547">
    <property type="component" value="Unassembled WGS sequence"/>
</dbReference>
<protein>
    <submittedName>
        <fullName evidence="3">ComF family protein</fullName>
    </submittedName>
</protein>
<evidence type="ECO:0000313" key="3">
    <source>
        <dbReference type="EMBL" id="RAI97455.1"/>
    </source>
</evidence>
<proteinExistence type="inferred from homology"/>
<evidence type="ECO:0000256" key="1">
    <source>
        <dbReference type="ARBA" id="ARBA00008007"/>
    </source>
</evidence>
<comment type="caution">
    <text evidence="3">The sequence shown here is derived from an EMBL/GenBank/DDBJ whole genome shotgun (WGS) entry which is preliminary data.</text>
</comment>
<gene>
    <name evidence="3" type="ORF">LX64_05126</name>
</gene>
<dbReference type="PANTHER" id="PTHR47505:SF1">
    <property type="entry name" value="DNA UTILIZATION PROTEIN YHGH"/>
    <property type="match status" value="1"/>
</dbReference>
<comment type="similarity">
    <text evidence="1">Belongs to the ComF/GntX family.</text>
</comment>
<dbReference type="Pfam" id="PF00156">
    <property type="entry name" value="Pribosyltran"/>
    <property type="match status" value="1"/>
</dbReference>